<accession>A0A803N2E3</accession>
<accession>A0A803MTX8</accession>
<dbReference type="EnsemblPlants" id="AUR62039299-RA">
    <property type="protein sequence ID" value="AUR62039299-RA:cds"/>
    <property type="gene ID" value="AUR62039299"/>
</dbReference>
<dbReference type="KEGG" id="cqi:110693132"/>
<dbReference type="EnsemblPlants" id="AUR62039296-RA">
    <property type="protein sequence ID" value="AUR62039296-RA:cds"/>
    <property type="gene ID" value="AUR62039296"/>
</dbReference>
<accession>A0A803N2E6</accession>
<evidence type="ECO:0000313" key="1">
    <source>
        <dbReference type="EnsemblPlants" id="AUR62035119-RA:cds"/>
    </source>
</evidence>
<dbReference type="KEGG" id="cqi:110738243"/>
<dbReference type="GeneID" id="110738245"/>
<dbReference type="Gramene" id="AUR62035116-RA">
    <property type="protein sequence ID" value="AUR62035116-RA:cds"/>
    <property type="gene ID" value="AUR62035116"/>
</dbReference>
<dbReference type="Pfam" id="PF21230">
    <property type="entry name" value="Nakanori"/>
    <property type="match status" value="1"/>
</dbReference>
<protein>
    <recommendedName>
        <fullName evidence="3">Jasmonate-induced protein</fullName>
    </recommendedName>
</protein>
<dbReference type="Proteomes" id="UP000596660">
    <property type="component" value="Unplaced"/>
</dbReference>
<sequence length="193" mass="20697">MASAQETVVMNAQDKEIVEKMVEVAKNIGMKQNNGAAANSQQQNSAVVSMMNSTPGRVNFSMNQDWHGEVMTGEYPSVIDVSKGDSFTHSATDNDGSKGAVVYLGNNSTAKSCAWLLAWSAPKFPTTNNPNKVYVKCGDATDFQNINWNQIEASLDVSSTFSSFMEPITKTTCSANILPGKNFASVGANFGTM</sequence>
<dbReference type="KEGG" id="cqi:110693141"/>
<dbReference type="InterPro" id="IPR053085">
    <property type="entry name" value="Jasmonate-induced_protein"/>
</dbReference>
<dbReference type="EnsemblPlants" id="AUR62035115-RA">
    <property type="protein sequence ID" value="AUR62035115-RA:cds"/>
    <property type="gene ID" value="AUR62035115"/>
</dbReference>
<accession>A0A803MTX5</accession>
<dbReference type="EnsemblPlants" id="AUR62039295-RA">
    <property type="protein sequence ID" value="AUR62039295-RA:cds"/>
    <property type="gene ID" value="AUR62039295"/>
</dbReference>
<dbReference type="EnsemblPlants" id="AUR62035116-RA">
    <property type="protein sequence ID" value="AUR62035116-RA:cds"/>
    <property type="gene ID" value="AUR62035116"/>
</dbReference>
<accession>A0A803MTX4</accession>
<evidence type="ECO:0008006" key="3">
    <source>
        <dbReference type="Google" id="ProtNLM"/>
    </source>
</evidence>
<reference evidence="1" key="2">
    <citation type="submission" date="2021-03" db="UniProtKB">
        <authorList>
            <consortium name="EnsemblPlants"/>
        </authorList>
    </citation>
    <scope>IDENTIFICATION</scope>
</reference>
<reference evidence="1" key="1">
    <citation type="journal article" date="2017" name="Nature">
        <title>The genome of Chenopodium quinoa.</title>
        <authorList>
            <person name="Jarvis D.E."/>
            <person name="Ho Y.S."/>
            <person name="Lightfoot D.J."/>
            <person name="Schmoeckel S.M."/>
            <person name="Li B."/>
            <person name="Borm T.J.A."/>
            <person name="Ohyanagi H."/>
            <person name="Mineta K."/>
            <person name="Michell C.T."/>
            <person name="Saber N."/>
            <person name="Kharbatia N.M."/>
            <person name="Rupper R.R."/>
            <person name="Sharp A.R."/>
            <person name="Dally N."/>
            <person name="Boughton B.A."/>
            <person name="Woo Y.H."/>
            <person name="Gao G."/>
            <person name="Schijlen E.G.W.M."/>
            <person name="Guo X."/>
            <person name="Momin A.A."/>
            <person name="Negrao S."/>
            <person name="Al-Babili S."/>
            <person name="Gehring C."/>
            <person name="Roessner U."/>
            <person name="Jung C."/>
            <person name="Murphy K."/>
            <person name="Arold S.T."/>
            <person name="Gojobori T."/>
            <person name="van der Linden C.G."/>
            <person name="van Loo E.N."/>
            <person name="Jellen E.N."/>
            <person name="Maughan P.J."/>
            <person name="Tester M."/>
        </authorList>
    </citation>
    <scope>NUCLEOTIDE SEQUENCE [LARGE SCALE GENOMIC DNA]</scope>
    <source>
        <strain evidence="1">cv. PI 614886</strain>
    </source>
</reference>
<name>A0A803MTX8_CHEQI</name>
<dbReference type="Gramene" id="AUR62039299-RA">
    <property type="protein sequence ID" value="AUR62039299-RA:cds"/>
    <property type="gene ID" value="AUR62039299"/>
</dbReference>
<dbReference type="Gramene" id="AUR62039300-RA">
    <property type="protein sequence ID" value="AUR62039300-RA:cds"/>
    <property type="gene ID" value="AUR62039300"/>
</dbReference>
<keyword evidence="2" id="KW-1185">Reference proteome</keyword>
<dbReference type="KEGG" id="cqi:110738244"/>
<dbReference type="Gramene" id="AUR62039296-RA">
    <property type="protein sequence ID" value="AUR62039296-RA:cds"/>
    <property type="gene ID" value="AUR62039296"/>
</dbReference>
<organism evidence="1 2">
    <name type="scientific">Chenopodium quinoa</name>
    <name type="common">Quinoa</name>
    <dbReference type="NCBI Taxonomy" id="63459"/>
    <lineage>
        <taxon>Eukaryota</taxon>
        <taxon>Viridiplantae</taxon>
        <taxon>Streptophyta</taxon>
        <taxon>Embryophyta</taxon>
        <taxon>Tracheophyta</taxon>
        <taxon>Spermatophyta</taxon>
        <taxon>Magnoliopsida</taxon>
        <taxon>eudicotyledons</taxon>
        <taxon>Gunneridae</taxon>
        <taxon>Pentapetalae</taxon>
        <taxon>Caryophyllales</taxon>
        <taxon>Chenopodiaceae</taxon>
        <taxon>Chenopodioideae</taxon>
        <taxon>Atripliceae</taxon>
        <taxon>Chenopodium</taxon>
    </lineage>
</organism>
<gene>
    <name evidence="1" type="primary">LOC110738245</name>
</gene>
<dbReference type="OrthoDB" id="1730395at2759"/>
<dbReference type="RefSeq" id="XP_021774313.1">
    <property type="nucleotide sequence ID" value="XM_021918621.1"/>
</dbReference>
<dbReference type="KEGG" id="cqi:110693150"/>
<dbReference type="KEGG" id="cqi:110738242"/>
<dbReference type="Gramene" id="AUR62035115-RA">
    <property type="protein sequence ID" value="AUR62035115-RA:cds"/>
    <property type="gene ID" value="AUR62035115"/>
</dbReference>
<dbReference type="EnsemblPlants" id="AUR62035119-RA">
    <property type="protein sequence ID" value="AUR62035119-RA:cds"/>
    <property type="gene ID" value="AUR62035119"/>
</dbReference>
<accession>A0A803N2E7</accession>
<dbReference type="PANTHER" id="PTHR36482">
    <property type="entry name" value="OSJNBA0024J22.15 PROTEIN"/>
    <property type="match status" value="1"/>
</dbReference>
<dbReference type="AlphaFoldDB" id="A0A803MTX8"/>
<dbReference type="Gramene" id="AUR62035119-RA">
    <property type="protein sequence ID" value="AUR62035119-RA:cds"/>
    <property type="gene ID" value="AUR62035119"/>
</dbReference>
<dbReference type="InterPro" id="IPR049065">
    <property type="entry name" value="Nakanori"/>
</dbReference>
<dbReference type="PANTHER" id="PTHR36482:SF6">
    <property type="entry name" value="JASMONATE-INDUCED PROTEIN HOMOLOG"/>
    <property type="match status" value="1"/>
</dbReference>
<proteinExistence type="predicted"/>
<dbReference type="SMR" id="A0A803MTX8"/>
<accession>A0A803N2E2</accession>
<dbReference type="EnsemblPlants" id="AUR62039300-RA">
    <property type="protein sequence ID" value="AUR62039300-RA:cds"/>
    <property type="gene ID" value="AUR62039300"/>
</dbReference>
<dbReference type="Gramene" id="AUR62039295-RA">
    <property type="protein sequence ID" value="AUR62039295-RA:cds"/>
    <property type="gene ID" value="AUR62039295"/>
</dbReference>
<evidence type="ECO:0000313" key="2">
    <source>
        <dbReference type="Proteomes" id="UP000596660"/>
    </source>
</evidence>
<dbReference type="KEGG" id="cqi:110738245"/>